<evidence type="ECO:0000313" key="2">
    <source>
        <dbReference type="Proteomes" id="UP000270025"/>
    </source>
</evidence>
<dbReference type="Pfam" id="PF13177">
    <property type="entry name" value="DNA_pol3_delta2"/>
    <property type="match status" value="1"/>
</dbReference>
<organism evidence="1 2">
    <name type="scientific">Streptococcus viridans</name>
    <dbReference type="NCBI Taxonomy" id="78535"/>
    <lineage>
        <taxon>Bacteria</taxon>
        <taxon>Bacillati</taxon>
        <taxon>Bacillota</taxon>
        <taxon>Bacilli</taxon>
        <taxon>Lactobacillales</taxon>
        <taxon>Streptococcaceae</taxon>
        <taxon>Streptococcus</taxon>
    </lineage>
</organism>
<accession>A0A3S4MSV8</accession>
<protein>
    <submittedName>
        <fullName evidence="1">DNA polymerase III subunit delta</fullName>
        <ecNumber evidence="1">2.7.7.7</ecNumber>
    </submittedName>
</protein>
<keyword evidence="2" id="KW-1185">Reference proteome</keyword>
<reference evidence="1 2" key="1">
    <citation type="submission" date="2018-12" db="EMBL/GenBank/DDBJ databases">
        <authorList>
            <consortium name="Pathogen Informatics"/>
        </authorList>
    </citation>
    <scope>NUCLEOTIDE SEQUENCE [LARGE SCALE GENOMIC DNA]</scope>
    <source>
        <strain evidence="1 2">NCTC3166</strain>
    </source>
</reference>
<dbReference type="InterPro" id="IPR027417">
    <property type="entry name" value="P-loop_NTPase"/>
</dbReference>
<dbReference type="EC" id="2.7.7.7" evidence="1"/>
<dbReference type="InterPro" id="IPR050238">
    <property type="entry name" value="DNA_Rep/Repair_Clamp_Loader"/>
</dbReference>
<dbReference type="Gene3D" id="3.40.50.300">
    <property type="entry name" value="P-loop containing nucleotide triphosphate hydrolases"/>
    <property type="match status" value="1"/>
</dbReference>
<proteinExistence type="predicted"/>
<dbReference type="GO" id="GO:0003887">
    <property type="term" value="F:DNA-directed DNA polymerase activity"/>
    <property type="evidence" value="ECO:0007669"/>
    <property type="project" value="UniProtKB-EC"/>
</dbReference>
<sequence>MKVEQVQKLQPQLVDRFQAILEQDRLSHAYLFTGDFGSFEMAQLLSQSLFCTDKKGVWPCGTCRACRLIEEDEFSDVTVVRPVNQIIKTDRIRDLIQHFSQSGYEGSKQVFIICDADRMHVNAANSLLKVIEEPQSEVHIFLLTADEQLVLPTIKSRAQQVHFPKNQDFLKEYLLQEGLLLQQADLLANFSQGFQEAQILAENTSFFDLARECERFVAACLKADPHVYLLVSRLVQETDDKEKQSQAFRLLELLFARSIGQSLGRDYLEKLVLAKQMWERNVSFQNALEYMVLQLKNRR</sequence>
<dbReference type="RefSeq" id="WP_126404659.1">
    <property type="nucleotide sequence ID" value="NZ_LR134266.1"/>
</dbReference>
<dbReference type="SUPFAM" id="SSF52540">
    <property type="entry name" value="P-loop containing nucleoside triphosphate hydrolases"/>
    <property type="match status" value="1"/>
</dbReference>
<gene>
    <name evidence="1" type="primary">holB</name>
    <name evidence="1" type="ORF">NCTC3166_01475</name>
</gene>
<keyword evidence="1" id="KW-0548">Nucleotidyltransferase</keyword>
<dbReference type="AlphaFoldDB" id="A0A3S4MSV8"/>
<dbReference type="KEGG" id="svf:NCTC3166_01475"/>
<dbReference type="PANTHER" id="PTHR11669">
    <property type="entry name" value="REPLICATION FACTOR C / DNA POLYMERASE III GAMMA-TAU SUBUNIT"/>
    <property type="match status" value="1"/>
</dbReference>
<dbReference type="NCBIfam" id="NF005581">
    <property type="entry name" value="PRK07276.1"/>
    <property type="match status" value="1"/>
</dbReference>
<dbReference type="PANTHER" id="PTHR11669:SF8">
    <property type="entry name" value="DNA POLYMERASE III SUBUNIT DELTA"/>
    <property type="match status" value="1"/>
</dbReference>
<dbReference type="Proteomes" id="UP000270025">
    <property type="component" value="Chromosome"/>
</dbReference>
<keyword evidence="1" id="KW-0808">Transferase</keyword>
<dbReference type="EMBL" id="LR134266">
    <property type="protein sequence ID" value="VED67645.1"/>
    <property type="molecule type" value="Genomic_DNA"/>
</dbReference>
<name>A0A3S4MSV8_9STRE</name>
<dbReference type="GO" id="GO:0006261">
    <property type="term" value="P:DNA-templated DNA replication"/>
    <property type="evidence" value="ECO:0007669"/>
    <property type="project" value="TreeGrafter"/>
</dbReference>
<evidence type="ECO:0000313" key="1">
    <source>
        <dbReference type="EMBL" id="VED67645.1"/>
    </source>
</evidence>